<proteinExistence type="predicted"/>
<evidence type="ECO:0000313" key="3">
    <source>
        <dbReference type="Proteomes" id="UP000595140"/>
    </source>
</evidence>
<dbReference type="EMBL" id="OOIL02002134">
    <property type="protein sequence ID" value="VFQ80668.1"/>
    <property type="molecule type" value="Genomic_DNA"/>
</dbReference>
<sequence>MGIASEGKKYDARYWLYYLSTKGENRASCAAKDEGSSDNVLILSPKKSSKRKQVVCPCLSAEEPHTLAVVNLDEEEEVSAQGELQKKKRRISSPSTSGNANPDNSEQNQPQNSLQDLNEVTHQDQSLPSPSSQAITDEVNKFMQLYYVWRAWLVGNSVDQLLEWDQQLKNEKIIKRCLGLLINCFCEQILDEEWVWQKTNEGLLLEHLTTSPPLEFEVDDDYTVVYTPMFINSAGNQTVDQAENITVEAHADLEVEAEDFQVFPESSPAIETGLAETILENEATPQQEEQNQTASEEELMQSF</sequence>
<evidence type="ECO:0000256" key="1">
    <source>
        <dbReference type="SAM" id="MobiDB-lite"/>
    </source>
</evidence>
<gene>
    <name evidence="2" type="ORF">CCAM_LOCUS22444</name>
</gene>
<feature type="region of interest" description="Disordered" evidence="1">
    <location>
        <begin position="70"/>
        <end position="112"/>
    </location>
</feature>
<feature type="region of interest" description="Disordered" evidence="1">
    <location>
        <begin position="281"/>
        <end position="303"/>
    </location>
</feature>
<evidence type="ECO:0000313" key="2">
    <source>
        <dbReference type="EMBL" id="VFQ80668.1"/>
    </source>
</evidence>
<protein>
    <submittedName>
        <fullName evidence="2">Uncharacterized protein</fullName>
    </submittedName>
</protein>
<name>A0A484LY20_9ASTE</name>
<accession>A0A484LY20</accession>
<feature type="compositionally biased region" description="Polar residues" evidence="1">
    <location>
        <begin position="92"/>
        <end position="112"/>
    </location>
</feature>
<dbReference type="AlphaFoldDB" id="A0A484LY20"/>
<organism evidence="2 3">
    <name type="scientific">Cuscuta campestris</name>
    <dbReference type="NCBI Taxonomy" id="132261"/>
    <lineage>
        <taxon>Eukaryota</taxon>
        <taxon>Viridiplantae</taxon>
        <taxon>Streptophyta</taxon>
        <taxon>Embryophyta</taxon>
        <taxon>Tracheophyta</taxon>
        <taxon>Spermatophyta</taxon>
        <taxon>Magnoliopsida</taxon>
        <taxon>eudicotyledons</taxon>
        <taxon>Gunneridae</taxon>
        <taxon>Pentapetalae</taxon>
        <taxon>asterids</taxon>
        <taxon>lamiids</taxon>
        <taxon>Solanales</taxon>
        <taxon>Convolvulaceae</taxon>
        <taxon>Cuscuteae</taxon>
        <taxon>Cuscuta</taxon>
        <taxon>Cuscuta subgen. Grammica</taxon>
        <taxon>Cuscuta sect. Cleistogrammica</taxon>
    </lineage>
</organism>
<keyword evidence="3" id="KW-1185">Reference proteome</keyword>
<dbReference type="Proteomes" id="UP000595140">
    <property type="component" value="Unassembled WGS sequence"/>
</dbReference>
<feature type="compositionally biased region" description="Polar residues" evidence="1">
    <location>
        <begin position="283"/>
        <end position="294"/>
    </location>
</feature>
<reference evidence="2 3" key="1">
    <citation type="submission" date="2018-04" db="EMBL/GenBank/DDBJ databases">
        <authorList>
            <person name="Vogel A."/>
        </authorList>
    </citation>
    <scope>NUCLEOTIDE SEQUENCE [LARGE SCALE GENOMIC DNA]</scope>
</reference>